<feature type="transmembrane region" description="Helical" evidence="8">
    <location>
        <begin position="477"/>
        <end position="498"/>
    </location>
</feature>
<feature type="transmembrane region" description="Helical" evidence="8">
    <location>
        <begin position="266"/>
        <end position="289"/>
    </location>
</feature>
<feature type="transmembrane region" description="Helical" evidence="8">
    <location>
        <begin position="91"/>
        <end position="114"/>
    </location>
</feature>
<evidence type="ECO:0000256" key="4">
    <source>
        <dbReference type="ARBA" id="ARBA00022475"/>
    </source>
</evidence>
<gene>
    <name evidence="9" type="ORF">CVP05_06140</name>
</gene>
<evidence type="ECO:0000256" key="8">
    <source>
        <dbReference type="SAM" id="Phobius"/>
    </source>
</evidence>
<sequence>MTFLKKLSATSTFKAPIFVPSIIFILLVTIYCSLYPTQAQTALNVAKQVIFDHFSWLYVLAASVFILFLVLLCAGQLGNIRLGGDNEEPEYPFLSWVAMLFAAGMGIGLMYFGVAEPMLHYAKPLHDNLTEVERIQESMLTSFYHWGVHAWAIYGVIGLTLAYFGFRYKLPLTIRSGFYPILKNRIAGFWGHVIDIVALCSTIFGVATTLGYGALQLDAGLNSLGWVSERSFSTLSVLIVVVMCIAAISAISGVGKGVRRLSEINLFLALALMIFVIVVGPTLLLFSGFTENLGHYLSNLIDISFRTFAHEPEHHSWFNGWTVVYWAWWVSWAPFVGLFIAKISRGRTIREFILGVLFIPTLFNAIWMTTFGNSAIWLDQESGGVLTALSSNTEALLFGFFDLLPLSSLSSTIAIVIIALFFITSADSGIFVINSIASQGNENAPKWQSVFWAVLLMVLAISLLRSDGISALQTMTLLIALPFVVIMLILCFGLWQGLMVDNQYFGKKFTQGSANWTGKHWKERLDKIITQPKRADIKTFFFETAKPAFDELVLEFEKHGLTANVELTNTGKTPSIEFIVSKENVRNFLYGIRCQPRELSNLVVEDDSLPNIEDNKIYEPITYFLDGREGYDVQYMMKEELIADVLKQYERYMNLAMDHSHALMTNDLGESM</sequence>
<dbReference type="InterPro" id="IPR018093">
    <property type="entry name" value="BCCT_CS"/>
</dbReference>
<reference evidence="9 10" key="1">
    <citation type="submission" date="2017-11" db="EMBL/GenBank/DDBJ databases">
        <title>Reclassification of Bisgaard taxon 7 as Conservatibacter flavescens gen. nov., sp. nov.</title>
        <authorList>
            <person name="Christensen H."/>
        </authorList>
    </citation>
    <scope>NUCLEOTIDE SEQUENCE [LARGE SCALE GENOMIC DNA]</scope>
    <source>
        <strain evidence="9 10">7_4</strain>
    </source>
</reference>
<dbReference type="InterPro" id="IPR000060">
    <property type="entry name" value="BCCT_transptr"/>
</dbReference>
<comment type="similarity">
    <text evidence="2">Belongs to the BCCT transporter (TC 2.A.15) family.</text>
</comment>
<feature type="transmembrane region" description="Helical" evidence="8">
    <location>
        <begin position="187"/>
        <end position="212"/>
    </location>
</feature>
<evidence type="ECO:0000256" key="6">
    <source>
        <dbReference type="ARBA" id="ARBA00022989"/>
    </source>
</evidence>
<dbReference type="NCBIfam" id="TIGR00842">
    <property type="entry name" value="bcct"/>
    <property type="match status" value="1"/>
</dbReference>
<feature type="transmembrane region" description="Helical" evidence="8">
    <location>
        <begin position="143"/>
        <end position="166"/>
    </location>
</feature>
<comment type="caution">
    <text evidence="9">The sequence shown here is derived from an EMBL/GenBank/DDBJ whole genome shotgun (WGS) entry which is preliminary data.</text>
</comment>
<dbReference type="RefSeq" id="WP_100288698.1">
    <property type="nucleotide sequence ID" value="NZ_PHHA01000013.1"/>
</dbReference>
<proteinExistence type="inferred from homology"/>
<feature type="transmembrane region" description="Helical" evidence="8">
    <location>
        <begin position="352"/>
        <end position="371"/>
    </location>
</feature>
<accession>A0A2M8S2T8</accession>
<evidence type="ECO:0000256" key="3">
    <source>
        <dbReference type="ARBA" id="ARBA00022448"/>
    </source>
</evidence>
<dbReference type="EMBL" id="PHHA01000013">
    <property type="protein sequence ID" value="PJG85455.1"/>
    <property type="molecule type" value="Genomic_DNA"/>
</dbReference>
<keyword evidence="5 8" id="KW-0812">Transmembrane</keyword>
<evidence type="ECO:0000256" key="1">
    <source>
        <dbReference type="ARBA" id="ARBA00004651"/>
    </source>
</evidence>
<dbReference type="Proteomes" id="UP000229329">
    <property type="component" value="Unassembled WGS sequence"/>
</dbReference>
<dbReference type="OrthoDB" id="9775735at2"/>
<feature type="transmembrane region" description="Helical" evidence="8">
    <location>
        <begin position="56"/>
        <end position="79"/>
    </location>
</feature>
<dbReference type="AlphaFoldDB" id="A0A2M8S2T8"/>
<dbReference type="Pfam" id="PF02028">
    <property type="entry name" value="BCCT"/>
    <property type="match status" value="1"/>
</dbReference>
<protein>
    <submittedName>
        <fullName evidence="9">Transporter</fullName>
    </submittedName>
</protein>
<organism evidence="9 10">
    <name type="scientific">Conservatibacter flavescens</name>
    <dbReference type="NCBI Taxonomy" id="28161"/>
    <lineage>
        <taxon>Bacteria</taxon>
        <taxon>Pseudomonadati</taxon>
        <taxon>Pseudomonadota</taxon>
        <taxon>Gammaproteobacteria</taxon>
        <taxon>Pasteurellales</taxon>
        <taxon>Pasteurellaceae</taxon>
        <taxon>Conservatibacter</taxon>
    </lineage>
</organism>
<feature type="transmembrane region" description="Helical" evidence="8">
    <location>
        <begin position="12"/>
        <end position="36"/>
    </location>
</feature>
<dbReference type="GO" id="GO:0005886">
    <property type="term" value="C:plasma membrane"/>
    <property type="evidence" value="ECO:0007669"/>
    <property type="project" value="UniProtKB-SubCell"/>
</dbReference>
<keyword evidence="7 8" id="KW-0472">Membrane</keyword>
<keyword evidence="10" id="KW-1185">Reference proteome</keyword>
<evidence type="ECO:0000313" key="9">
    <source>
        <dbReference type="EMBL" id="PJG85455.1"/>
    </source>
</evidence>
<evidence type="ECO:0000256" key="2">
    <source>
        <dbReference type="ARBA" id="ARBA00005658"/>
    </source>
</evidence>
<keyword evidence="3" id="KW-0813">Transport</keyword>
<feature type="transmembrane region" description="Helical" evidence="8">
    <location>
        <begin position="232"/>
        <end position="254"/>
    </location>
</feature>
<name>A0A2M8S2T8_9PAST</name>
<feature type="transmembrane region" description="Helical" evidence="8">
    <location>
        <begin position="413"/>
        <end position="437"/>
    </location>
</feature>
<feature type="transmembrane region" description="Helical" evidence="8">
    <location>
        <begin position="323"/>
        <end position="340"/>
    </location>
</feature>
<evidence type="ECO:0000256" key="7">
    <source>
        <dbReference type="ARBA" id="ARBA00023136"/>
    </source>
</evidence>
<keyword evidence="6 8" id="KW-1133">Transmembrane helix</keyword>
<dbReference type="PANTHER" id="PTHR30047">
    <property type="entry name" value="HIGH-AFFINITY CHOLINE TRANSPORT PROTEIN-RELATED"/>
    <property type="match status" value="1"/>
</dbReference>
<dbReference type="PANTHER" id="PTHR30047:SF7">
    <property type="entry name" value="HIGH-AFFINITY CHOLINE TRANSPORT PROTEIN"/>
    <property type="match status" value="1"/>
</dbReference>
<feature type="transmembrane region" description="Helical" evidence="8">
    <location>
        <begin position="383"/>
        <end position="401"/>
    </location>
</feature>
<dbReference type="GO" id="GO:0022857">
    <property type="term" value="F:transmembrane transporter activity"/>
    <property type="evidence" value="ECO:0007669"/>
    <property type="project" value="InterPro"/>
</dbReference>
<feature type="transmembrane region" description="Helical" evidence="8">
    <location>
        <begin position="449"/>
        <end position="465"/>
    </location>
</feature>
<keyword evidence="4" id="KW-1003">Cell membrane</keyword>
<evidence type="ECO:0000256" key="5">
    <source>
        <dbReference type="ARBA" id="ARBA00022692"/>
    </source>
</evidence>
<evidence type="ECO:0000313" key="10">
    <source>
        <dbReference type="Proteomes" id="UP000229329"/>
    </source>
</evidence>
<comment type="subcellular location">
    <subcellularLocation>
        <location evidence="1">Cell membrane</location>
        <topology evidence="1">Multi-pass membrane protein</topology>
    </subcellularLocation>
</comment>
<dbReference type="PROSITE" id="PS01303">
    <property type="entry name" value="BCCT"/>
    <property type="match status" value="1"/>
</dbReference>